<gene>
    <name evidence="1" type="ORF">M9B40_03890</name>
</gene>
<dbReference type="PANTHER" id="PTHR35175">
    <property type="entry name" value="DUF1289 DOMAIN-CONTAINING PROTEIN"/>
    <property type="match status" value="1"/>
</dbReference>
<protein>
    <submittedName>
        <fullName evidence="1">DUF1289 domain-containing protein</fullName>
    </submittedName>
</protein>
<keyword evidence="2" id="KW-1185">Reference proteome</keyword>
<dbReference type="Proteomes" id="UP001056381">
    <property type="component" value="Chromosome"/>
</dbReference>
<dbReference type="InterPro" id="IPR010710">
    <property type="entry name" value="DUF1289"/>
</dbReference>
<organism evidence="1 2">
    <name type="scientific">SAR86 cluster bacterium</name>
    <dbReference type="NCBI Taxonomy" id="2030880"/>
    <lineage>
        <taxon>Bacteria</taxon>
        <taxon>Pseudomonadati</taxon>
        <taxon>Pseudomonadota</taxon>
        <taxon>Gammaproteobacteria</taxon>
        <taxon>SAR86 cluster</taxon>
    </lineage>
</organism>
<evidence type="ECO:0000313" key="2">
    <source>
        <dbReference type="Proteomes" id="UP001056381"/>
    </source>
</evidence>
<dbReference type="AlphaFoldDB" id="A0A9Q8TZ43"/>
<evidence type="ECO:0000313" key="1">
    <source>
        <dbReference type="EMBL" id="URQ62875.1"/>
    </source>
</evidence>
<reference evidence="1" key="1">
    <citation type="submission" date="2022-05" db="EMBL/GenBank/DDBJ databases">
        <title>Single-amplified genomics reveal most streamlined microbe among free-living bacteria.</title>
        <authorList>
            <person name="Roda-Garcia J."/>
            <person name="Haro-Moreno J.M."/>
            <person name="Rodriguez-Valera F."/>
            <person name="Almagro-Moreno S."/>
            <person name="Lopez-Perez M."/>
        </authorList>
    </citation>
    <scope>NUCLEOTIDE SEQUENCE</scope>
    <source>
        <strain evidence="1">TMED112-D2-2</strain>
    </source>
</reference>
<name>A0A9Q8TZ43_9GAMM</name>
<sequence length="148" mass="17503">MEEKLIKRNPCIGVCSTTYGDDICKGCKRFRHEVSSWTKYSDVEKNIVNRRLEKFKALILNDKFSIIDQQKFELSLKEKGIRHNKELDPICWIIDLLRTKTLTEIILSEFGLELKSAYQNYSITQISDLVNKEFLDFSEAHYDRYIEL</sequence>
<accession>A0A9Q8TZ43</accession>
<dbReference type="PANTHER" id="PTHR35175:SF1">
    <property type="entry name" value="OXIDOREDUCTASE"/>
    <property type="match status" value="1"/>
</dbReference>
<dbReference type="Pfam" id="PF06945">
    <property type="entry name" value="DUF1289"/>
    <property type="match status" value="1"/>
</dbReference>
<dbReference type="EMBL" id="CP097966">
    <property type="protein sequence ID" value="URQ62875.1"/>
    <property type="molecule type" value="Genomic_DNA"/>
</dbReference>
<proteinExistence type="predicted"/>